<keyword evidence="5 7" id="KW-0443">Lipid metabolism</keyword>
<dbReference type="PANTHER" id="PTHR10434">
    <property type="entry name" value="1-ACYL-SN-GLYCEROL-3-PHOSPHATE ACYLTRANSFERASE"/>
    <property type="match status" value="1"/>
</dbReference>
<evidence type="ECO:0000256" key="6">
    <source>
        <dbReference type="ARBA" id="ARBA00023315"/>
    </source>
</evidence>
<keyword evidence="3 7" id="KW-0444">Lipid biosynthesis</keyword>
<evidence type="ECO:0000313" key="11">
    <source>
        <dbReference type="Proteomes" id="UP001633002"/>
    </source>
</evidence>
<evidence type="ECO:0000256" key="8">
    <source>
        <dbReference type="SAM" id="Phobius"/>
    </source>
</evidence>
<evidence type="ECO:0000256" key="2">
    <source>
        <dbReference type="ARBA" id="ARBA00008655"/>
    </source>
</evidence>
<comment type="caution">
    <text evidence="10">The sequence shown here is derived from an EMBL/GenBank/DDBJ whole genome shotgun (WGS) entry which is preliminary data.</text>
</comment>
<dbReference type="EMBL" id="JBJQOH010000007">
    <property type="protein sequence ID" value="KAL3678315.1"/>
    <property type="molecule type" value="Genomic_DNA"/>
</dbReference>
<dbReference type="Proteomes" id="UP001633002">
    <property type="component" value="Unassembled WGS sequence"/>
</dbReference>
<evidence type="ECO:0000256" key="5">
    <source>
        <dbReference type="ARBA" id="ARBA00023098"/>
    </source>
</evidence>
<dbReference type="SUPFAM" id="SSF69593">
    <property type="entry name" value="Glycerol-3-phosphate (1)-acyltransferase"/>
    <property type="match status" value="1"/>
</dbReference>
<organism evidence="10 11">
    <name type="scientific">Riccia sorocarpa</name>
    <dbReference type="NCBI Taxonomy" id="122646"/>
    <lineage>
        <taxon>Eukaryota</taxon>
        <taxon>Viridiplantae</taxon>
        <taxon>Streptophyta</taxon>
        <taxon>Embryophyta</taxon>
        <taxon>Marchantiophyta</taxon>
        <taxon>Marchantiopsida</taxon>
        <taxon>Marchantiidae</taxon>
        <taxon>Marchantiales</taxon>
        <taxon>Ricciaceae</taxon>
        <taxon>Riccia</taxon>
    </lineage>
</organism>
<reference evidence="10 11" key="1">
    <citation type="submission" date="2024-09" db="EMBL/GenBank/DDBJ databases">
        <title>Chromosome-scale assembly of Riccia sorocarpa.</title>
        <authorList>
            <person name="Paukszto L."/>
        </authorList>
    </citation>
    <scope>NUCLEOTIDE SEQUENCE [LARGE SCALE GENOMIC DNA]</scope>
    <source>
        <strain evidence="10">LP-2024</strain>
        <tissue evidence="10">Aerial parts of the thallus</tissue>
    </source>
</reference>
<dbReference type="EC" id="2.3.1.51" evidence="7"/>
<dbReference type="AlphaFoldDB" id="A0ABD3GGL3"/>
<keyword evidence="8" id="KW-1133">Transmembrane helix</keyword>
<keyword evidence="8" id="KW-0472">Membrane</keyword>
<gene>
    <name evidence="10" type="ORF">R1sor_021271</name>
</gene>
<protein>
    <recommendedName>
        <fullName evidence="7">1-acyl-sn-glycerol-3-phosphate acyltransferase</fullName>
        <ecNumber evidence="7">2.3.1.51</ecNumber>
    </recommendedName>
</protein>
<keyword evidence="7" id="KW-0594">Phospholipid biosynthesis</keyword>
<dbReference type="NCBIfam" id="TIGR00530">
    <property type="entry name" value="AGP_acyltrn"/>
    <property type="match status" value="1"/>
</dbReference>
<keyword evidence="8" id="KW-0812">Transmembrane</keyword>
<evidence type="ECO:0000313" key="10">
    <source>
        <dbReference type="EMBL" id="KAL3678315.1"/>
    </source>
</evidence>
<evidence type="ECO:0000256" key="3">
    <source>
        <dbReference type="ARBA" id="ARBA00022516"/>
    </source>
</evidence>
<name>A0ABD3GGL3_9MARC</name>
<evidence type="ECO:0000259" key="9">
    <source>
        <dbReference type="SMART" id="SM00563"/>
    </source>
</evidence>
<dbReference type="Pfam" id="PF01553">
    <property type="entry name" value="Acyltransferase"/>
    <property type="match status" value="1"/>
</dbReference>
<keyword evidence="4 7" id="KW-0808">Transferase</keyword>
<dbReference type="CDD" id="cd07989">
    <property type="entry name" value="LPLAT_AGPAT-like"/>
    <property type="match status" value="1"/>
</dbReference>
<dbReference type="SMART" id="SM00563">
    <property type="entry name" value="PlsC"/>
    <property type="match status" value="1"/>
</dbReference>
<keyword evidence="7" id="KW-1208">Phospholipid metabolism</keyword>
<evidence type="ECO:0000256" key="7">
    <source>
        <dbReference type="RuleBase" id="RU361267"/>
    </source>
</evidence>
<proteinExistence type="inferred from homology"/>
<accession>A0ABD3GGL3</accession>
<comment type="catalytic activity">
    <reaction evidence="7">
        <text>a 1-acyl-sn-glycero-3-phosphate + an acyl-CoA = a 1,2-diacyl-sn-glycero-3-phosphate + CoA</text>
        <dbReference type="Rhea" id="RHEA:19709"/>
        <dbReference type="ChEBI" id="CHEBI:57287"/>
        <dbReference type="ChEBI" id="CHEBI:57970"/>
        <dbReference type="ChEBI" id="CHEBI:58342"/>
        <dbReference type="ChEBI" id="CHEBI:58608"/>
        <dbReference type="EC" id="2.3.1.51"/>
    </reaction>
</comment>
<dbReference type="GO" id="GO:0003841">
    <property type="term" value="F:1-acylglycerol-3-phosphate O-acyltransferase activity"/>
    <property type="evidence" value="ECO:0007669"/>
    <property type="project" value="UniProtKB-UniRule"/>
</dbReference>
<comment type="pathway">
    <text evidence="1">Lipid metabolism.</text>
</comment>
<dbReference type="GO" id="GO:0008654">
    <property type="term" value="P:phospholipid biosynthetic process"/>
    <property type="evidence" value="ECO:0007669"/>
    <property type="project" value="UniProtKB-KW"/>
</dbReference>
<dbReference type="InterPro" id="IPR004552">
    <property type="entry name" value="AGP_acyltrans"/>
</dbReference>
<comment type="domain">
    <text evidence="7">The HXXXXD motif is essential for acyltransferase activity and may constitute the binding site for the phosphate moiety of the glycerol-3-phosphate.</text>
</comment>
<dbReference type="InterPro" id="IPR002123">
    <property type="entry name" value="Plipid/glycerol_acylTrfase"/>
</dbReference>
<sequence>MAPPLADGVIHRMGAISLSGSMTPRHRSMNCANYTMEKQSLQHKPSAWTTGQLPCVNSTLQLPPLGVKNSSNLRLSLATPATNRLTRGVAVCGKMKGIQLTAMRSLSSGAGLDLLRLDFTRPRCCQTCAVKPQVRCQAAAGTAVPDESPTSIHDYLPNFKDKSLPLKLRALCFYLWTYIVATPLFLVMAGLQPFVLILDKHRRSAQHYVNRIWATLTTAFFYKTDIEGLENLPAANEPAVYVANHQSFLDIYTLFLLGRPFKFISKTSNFLIPIIGWSMYLTGHVPLKRMDRRSQLECLKKCLELVGQGVPVLFFPEGTRSSDGKMAPFKKGAFSIASRGKVPVVPISLIGTGKLMPNGLEDTLRPGRVKIVIHPQIRGTDPDELCDQARNAIAQTLIQYGMPVA</sequence>
<feature type="transmembrane region" description="Helical" evidence="8">
    <location>
        <begin position="173"/>
        <end position="198"/>
    </location>
</feature>
<evidence type="ECO:0000256" key="1">
    <source>
        <dbReference type="ARBA" id="ARBA00005189"/>
    </source>
</evidence>
<feature type="domain" description="Phospholipid/glycerol acyltransferase" evidence="9">
    <location>
        <begin position="239"/>
        <end position="352"/>
    </location>
</feature>
<keyword evidence="6 7" id="KW-0012">Acyltransferase</keyword>
<comment type="similarity">
    <text evidence="2 7">Belongs to the 1-acyl-sn-glycerol-3-phosphate acyltransferase family.</text>
</comment>
<dbReference type="PANTHER" id="PTHR10434:SF64">
    <property type="entry name" value="1-ACYL-SN-GLYCEROL-3-PHOSPHATE ACYLTRANSFERASE-RELATED"/>
    <property type="match status" value="1"/>
</dbReference>
<evidence type="ECO:0000256" key="4">
    <source>
        <dbReference type="ARBA" id="ARBA00022679"/>
    </source>
</evidence>
<keyword evidence="11" id="KW-1185">Reference proteome</keyword>